<dbReference type="Pfam" id="PF07862">
    <property type="entry name" value="Nif11"/>
    <property type="match status" value="1"/>
</dbReference>
<protein>
    <submittedName>
        <fullName evidence="3">Bacteriocin</fullName>
    </submittedName>
</protein>
<name>A0A1L9QYB0_9CYAN</name>
<gene>
    <name evidence="3" type="ORF">BI308_01010</name>
</gene>
<proteinExistence type="predicted"/>
<dbReference type="EMBL" id="MLAW01000001">
    <property type="protein sequence ID" value="OJJ27577.1"/>
    <property type="molecule type" value="Genomic_DNA"/>
</dbReference>
<dbReference type="InterPro" id="IPR012903">
    <property type="entry name" value="Nif11"/>
</dbReference>
<feature type="domain" description="Nif11" evidence="2">
    <location>
        <begin position="1"/>
        <end position="48"/>
    </location>
</feature>
<organism evidence="3 4">
    <name type="scientific">Roseofilum reptotaenium AO1-A</name>
    <dbReference type="NCBI Taxonomy" id="1925591"/>
    <lineage>
        <taxon>Bacteria</taxon>
        <taxon>Bacillati</taxon>
        <taxon>Cyanobacteriota</taxon>
        <taxon>Cyanophyceae</taxon>
        <taxon>Desertifilales</taxon>
        <taxon>Desertifilaceae</taxon>
        <taxon>Roseofilum</taxon>
    </lineage>
</organism>
<evidence type="ECO:0000259" key="2">
    <source>
        <dbReference type="Pfam" id="PF07862"/>
    </source>
</evidence>
<feature type="region of interest" description="Disordered" evidence="1">
    <location>
        <begin position="1"/>
        <end position="26"/>
    </location>
</feature>
<dbReference type="AlphaFoldDB" id="A0A1L9QYB0"/>
<feature type="compositionally biased region" description="Basic and acidic residues" evidence="1">
    <location>
        <begin position="1"/>
        <end position="10"/>
    </location>
</feature>
<evidence type="ECO:0000256" key="1">
    <source>
        <dbReference type="SAM" id="MobiDB-lite"/>
    </source>
</evidence>
<sequence>MSTENVEKLLEAGGQDPKIREEYDKTQSKDEFVEKANKDGYKFTIEELNQVLKEYGNSFELSGFPPRRFIWLK</sequence>
<dbReference type="STRING" id="1925591.BI308_01010"/>
<comment type="caution">
    <text evidence="3">The sequence shown here is derived from an EMBL/GenBank/DDBJ whole genome shotgun (WGS) entry which is preliminary data.</text>
</comment>
<keyword evidence="4" id="KW-1185">Reference proteome</keyword>
<dbReference type="Proteomes" id="UP000183940">
    <property type="component" value="Unassembled WGS sequence"/>
</dbReference>
<feature type="compositionally biased region" description="Basic and acidic residues" evidence="1">
    <location>
        <begin position="17"/>
        <end position="26"/>
    </location>
</feature>
<evidence type="ECO:0000313" key="3">
    <source>
        <dbReference type="EMBL" id="OJJ27577.1"/>
    </source>
</evidence>
<evidence type="ECO:0000313" key="4">
    <source>
        <dbReference type="Proteomes" id="UP000183940"/>
    </source>
</evidence>
<reference evidence="3" key="1">
    <citation type="submission" date="2016-10" db="EMBL/GenBank/DDBJ databases">
        <title>CRISPR-Cas defence system in Roseofilum reptotaenium: evidence of a bacteriophage-cyanobacterium arms race in the coral black band disease.</title>
        <authorList>
            <person name="Buerger P."/>
            <person name="Wood-Charlson E.M."/>
            <person name="Weynberg K.D."/>
            <person name="Willis B."/>
            <person name="Van Oppen M.J."/>
        </authorList>
    </citation>
    <scope>NUCLEOTIDE SEQUENCE [LARGE SCALE GENOMIC DNA]</scope>
    <source>
        <strain evidence="3">AO1-A</strain>
    </source>
</reference>
<accession>A0A1L9QYB0</accession>